<dbReference type="InterPro" id="IPR003646">
    <property type="entry name" value="SH3-like_bac-type"/>
</dbReference>
<name>A0A3D9LJX4_9FLAO</name>
<organism evidence="2 3">
    <name type="scientific">Winogradskyella pacifica</name>
    <dbReference type="NCBI Taxonomy" id="664642"/>
    <lineage>
        <taxon>Bacteria</taxon>
        <taxon>Pseudomonadati</taxon>
        <taxon>Bacteroidota</taxon>
        <taxon>Flavobacteriia</taxon>
        <taxon>Flavobacteriales</taxon>
        <taxon>Flavobacteriaceae</taxon>
        <taxon>Winogradskyella</taxon>
    </lineage>
</organism>
<dbReference type="Proteomes" id="UP000256919">
    <property type="component" value="Unassembled WGS sequence"/>
</dbReference>
<keyword evidence="3" id="KW-1185">Reference proteome</keyword>
<reference evidence="2 3" key="1">
    <citation type="submission" date="2018-07" db="EMBL/GenBank/DDBJ databases">
        <title>Genomic Encyclopedia of Type Strains, Phase III (KMG-III): the genomes of soil and plant-associated and newly described type strains.</title>
        <authorList>
            <person name="Whitman W."/>
        </authorList>
    </citation>
    <scope>NUCLEOTIDE SEQUENCE [LARGE SCALE GENOMIC DNA]</scope>
    <source>
        <strain evidence="2 3">CECT 7948</strain>
    </source>
</reference>
<evidence type="ECO:0000313" key="2">
    <source>
        <dbReference type="EMBL" id="REE06906.1"/>
    </source>
</evidence>
<comment type="caution">
    <text evidence="2">The sequence shown here is derived from an EMBL/GenBank/DDBJ whole genome shotgun (WGS) entry which is preliminary data.</text>
</comment>
<dbReference type="EMBL" id="QREI01000037">
    <property type="protein sequence ID" value="REE06906.1"/>
    <property type="molecule type" value="Genomic_DNA"/>
</dbReference>
<dbReference type="RefSeq" id="WP_115813144.1">
    <property type="nucleotide sequence ID" value="NZ_QREI01000037.1"/>
</dbReference>
<feature type="domain" description="SH3b" evidence="1">
    <location>
        <begin position="43"/>
        <end position="103"/>
    </location>
</feature>
<dbReference type="Pfam" id="PF08239">
    <property type="entry name" value="SH3_3"/>
    <property type="match status" value="1"/>
</dbReference>
<gene>
    <name evidence="2" type="ORF">DFQ09_1371</name>
</gene>
<evidence type="ECO:0000313" key="3">
    <source>
        <dbReference type="Proteomes" id="UP000256919"/>
    </source>
</evidence>
<dbReference type="Gene3D" id="2.30.30.40">
    <property type="entry name" value="SH3 Domains"/>
    <property type="match status" value="1"/>
</dbReference>
<protein>
    <submittedName>
        <fullName evidence="2">SH3 domain-containing protein</fullName>
    </submittedName>
</protein>
<proteinExistence type="predicted"/>
<accession>A0A3D9LJX4</accession>
<evidence type="ECO:0000259" key="1">
    <source>
        <dbReference type="Pfam" id="PF08239"/>
    </source>
</evidence>
<dbReference type="OrthoDB" id="1410098at2"/>
<sequence>MRNIITSITILFLFNFINAQECKFLSIDNEFEEGEIAYLFGNNVRLRTEPTSESETLVLLKIGQRIEIIEKTDVNNIFNGVESPWYKVKYDEKIGYILGGLISLIEVKDDNLRCFISFEKTEGKLYILTRVLSDLQNDYFENKSEFFGDNYGFCLKLFDNKGLDGINNILYINYLPESGGANSGGYYLFFDKKKLHKVIDVTSRSDIGLWESENLYFPKDSLGAKNKIIYIKEKGEYSESNSEESEPNWEQSSKIILRLKWKDNKLIPNPRAFKSKEIKI</sequence>
<dbReference type="AlphaFoldDB" id="A0A3D9LJX4"/>